<dbReference type="PANTHER" id="PTHR33376">
    <property type="match status" value="1"/>
</dbReference>
<keyword evidence="1 2" id="KW-0732">Signal</keyword>
<accession>A0ABU9BI36</accession>
<proteinExistence type="predicted"/>
<dbReference type="Pfam" id="PF03480">
    <property type="entry name" value="DctP"/>
    <property type="match status" value="1"/>
</dbReference>
<evidence type="ECO:0000313" key="3">
    <source>
        <dbReference type="EMBL" id="MEK8029371.1"/>
    </source>
</evidence>
<evidence type="ECO:0000256" key="2">
    <source>
        <dbReference type="SAM" id="SignalP"/>
    </source>
</evidence>
<dbReference type="CDD" id="cd13602">
    <property type="entry name" value="PBP2_TRAP_BpDctp6_7"/>
    <property type="match status" value="1"/>
</dbReference>
<comment type="caution">
    <text evidence="3">The sequence shown here is derived from an EMBL/GenBank/DDBJ whole genome shotgun (WGS) entry which is preliminary data.</text>
</comment>
<dbReference type="EMBL" id="JBBUTG010000001">
    <property type="protein sequence ID" value="MEK8029371.1"/>
    <property type="molecule type" value="Genomic_DNA"/>
</dbReference>
<protein>
    <submittedName>
        <fullName evidence="3">TRAP transporter substrate-binding protein</fullName>
    </submittedName>
</protein>
<dbReference type="RefSeq" id="WP_341423709.1">
    <property type="nucleotide sequence ID" value="NZ_JBBUTG010000001.1"/>
</dbReference>
<dbReference type="Proteomes" id="UP001371218">
    <property type="component" value="Unassembled WGS sequence"/>
</dbReference>
<evidence type="ECO:0000256" key="1">
    <source>
        <dbReference type="ARBA" id="ARBA00022729"/>
    </source>
</evidence>
<dbReference type="InterPro" id="IPR006311">
    <property type="entry name" value="TAT_signal"/>
</dbReference>
<dbReference type="NCBIfam" id="NF037995">
    <property type="entry name" value="TRAP_S1"/>
    <property type="match status" value="1"/>
</dbReference>
<dbReference type="InterPro" id="IPR018389">
    <property type="entry name" value="DctP_fam"/>
</dbReference>
<reference evidence="3 4" key="1">
    <citation type="submission" date="2024-04" db="EMBL/GenBank/DDBJ databases">
        <title>Novel species of the genus Ideonella isolated from streams.</title>
        <authorList>
            <person name="Lu H."/>
        </authorList>
    </citation>
    <scope>NUCLEOTIDE SEQUENCE [LARGE SCALE GENOMIC DNA]</scope>
    <source>
        <strain evidence="3 4">DXS29W</strain>
    </source>
</reference>
<gene>
    <name evidence="3" type="ORF">AACH06_00945</name>
</gene>
<feature type="signal peptide" evidence="2">
    <location>
        <begin position="1"/>
        <end position="28"/>
    </location>
</feature>
<dbReference type="PROSITE" id="PS51318">
    <property type="entry name" value="TAT"/>
    <property type="match status" value="1"/>
</dbReference>
<organism evidence="3 4">
    <name type="scientific">Ideonella lacteola</name>
    <dbReference type="NCBI Taxonomy" id="2984193"/>
    <lineage>
        <taxon>Bacteria</taxon>
        <taxon>Pseudomonadati</taxon>
        <taxon>Pseudomonadota</taxon>
        <taxon>Betaproteobacteria</taxon>
        <taxon>Burkholderiales</taxon>
        <taxon>Sphaerotilaceae</taxon>
        <taxon>Ideonella</taxon>
    </lineage>
</organism>
<feature type="chain" id="PRO_5045806143" evidence="2">
    <location>
        <begin position="29"/>
        <end position="334"/>
    </location>
</feature>
<name>A0ABU9BI36_9BURK</name>
<dbReference type="PANTHER" id="PTHR33376:SF4">
    <property type="entry name" value="SIALIC ACID-BINDING PERIPLASMIC PROTEIN SIAP"/>
    <property type="match status" value="1"/>
</dbReference>
<dbReference type="InterPro" id="IPR038404">
    <property type="entry name" value="TRAP_DctP_sf"/>
</dbReference>
<keyword evidence="4" id="KW-1185">Reference proteome</keyword>
<evidence type="ECO:0000313" key="4">
    <source>
        <dbReference type="Proteomes" id="UP001371218"/>
    </source>
</evidence>
<dbReference type="Gene3D" id="3.40.190.170">
    <property type="entry name" value="Bacterial extracellular solute-binding protein, family 7"/>
    <property type="match status" value="1"/>
</dbReference>
<sequence>MTSLVTPTRRAWLRASIATVAAGLPAWAGATASPWRCATGYRADSFHGRNLAQCLEEWSAASQQAPKVELHPNNSLVNLAAIAGHVKARQIEMGETIMSTLINDMPVAGADSVPFVVRSYADARRLWRWQRPLVEQAFASMGITVLYAVPWPPQGLYTMRPLGSLAELRGSRMRSYNRSTARIAELLGCTAVEVPMSEVGQALADGRIDCMITSAVTGVENQAWKHLRHYHEINAWFPKNIVIANAKALAELDASARRGLLGAASAAEARGWAASESVAAESVAELKRQGMKVEPLPTNAMGEMRRLGERCSVEWIREVGPEANQIFVPYYTQA</sequence>